<evidence type="ECO:0000313" key="8">
    <source>
        <dbReference type="Proteomes" id="UP000468842"/>
    </source>
</evidence>
<dbReference type="Proteomes" id="UP000476628">
    <property type="component" value="Unassembled WGS sequence"/>
</dbReference>
<evidence type="ECO:0000313" key="6">
    <source>
        <dbReference type="Proteomes" id="UP000430971"/>
    </source>
</evidence>
<organism evidence="2 9">
    <name type="scientific">Bifidobacterium longum</name>
    <dbReference type="NCBI Taxonomy" id="216816"/>
    <lineage>
        <taxon>Bacteria</taxon>
        <taxon>Bacillati</taxon>
        <taxon>Actinomycetota</taxon>
        <taxon>Actinomycetes</taxon>
        <taxon>Bifidobacteriales</taxon>
        <taxon>Bifidobacteriaceae</taxon>
        <taxon>Bifidobacterium</taxon>
    </lineage>
</organism>
<evidence type="ECO:0000313" key="2">
    <source>
        <dbReference type="EMBL" id="KAB7203334.1"/>
    </source>
</evidence>
<evidence type="ECO:0000313" key="9">
    <source>
        <dbReference type="Proteomes" id="UP000476628"/>
    </source>
</evidence>
<gene>
    <name evidence="5" type="ORF">GBB40_04750</name>
    <name evidence="4" type="ORF">GBB63_02835</name>
    <name evidence="3" type="ORF">GBB73_03185</name>
    <name evidence="2" type="ORF">GBC45_06110</name>
    <name evidence="1" type="ORF">GBK08_05835</name>
</gene>
<evidence type="ECO:0000313" key="1">
    <source>
        <dbReference type="EMBL" id="KAB6838087.1"/>
    </source>
</evidence>
<dbReference type="Proteomes" id="UP000460881">
    <property type="component" value="Unassembled WGS sequence"/>
</dbReference>
<reference evidence="6 7" key="1">
    <citation type="journal article" date="2019" name="Nat. Med.">
        <title>A library of human gut bacterial isolates paired with longitudinal multiomics data enables mechanistic microbiome research.</title>
        <authorList>
            <person name="Poyet M."/>
            <person name="Groussin M."/>
            <person name="Gibbons S.M."/>
            <person name="Avila-Pacheco J."/>
            <person name="Jiang X."/>
            <person name="Kearney S.M."/>
            <person name="Perrotta A.R."/>
            <person name="Berdy B."/>
            <person name="Zhao S."/>
            <person name="Lieberman T.D."/>
            <person name="Swanson P.K."/>
            <person name="Smith M."/>
            <person name="Roesemann S."/>
            <person name="Alexander J.E."/>
            <person name="Rich S.A."/>
            <person name="Livny J."/>
            <person name="Vlamakis H."/>
            <person name="Clish C."/>
            <person name="Bullock K."/>
            <person name="Deik A."/>
            <person name="Scott J."/>
            <person name="Pierce K.A."/>
            <person name="Xavier R.J."/>
            <person name="Alm E.J."/>
        </authorList>
    </citation>
    <scope>NUCLEOTIDE SEQUENCE [LARGE SCALE GENOMIC DNA]</scope>
    <source>
        <strain evidence="2 9">BIOML-A136</strain>
        <strain evidence="1 10">BIOML-A320</strain>
        <strain evidence="5 8">BIOML-A37</strain>
        <strain evidence="4 7">BIOML-A55</strain>
        <strain evidence="3 6">BIOML-A65</strain>
    </source>
</reference>
<evidence type="ECO:0000313" key="10">
    <source>
        <dbReference type="Proteomes" id="UP000478746"/>
    </source>
</evidence>
<evidence type="ECO:0000313" key="3">
    <source>
        <dbReference type="EMBL" id="KAB7339153.1"/>
    </source>
</evidence>
<dbReference type="Proteomes" id="UP000430971">
    <property type="component" value="Unassembled WGS sequence"/>
</dbReference>
<dbReference type="AlphaFoldDB" id="A0A6I1C8U1"/>
<dbReference type="EMBL" id="WEAY01000009">
    <property type="protein sequence ID" value="KAB6838087.1"/>
    <property type="molecule type" value="Genomic_DNA"/>
</dbReference>
<sequence>MHFVFHGTSLGSWARVQFACASACLLFTYLHTHVCIEPVRYYLERDVNVQSRSEMRVSNRLDAVFYAA</sequence>
<name>A0A6I1C8U1_BIFLN</name>
<proteinExistence type="predicted"/>
<protein>
    <submittedName>
        <fullName evidence="2">Uncharacterized protein</fullName>
    </submittedName>
</protein>
<evidence type="ECO:0000313" key="5">
    <source>
        <dbReference type="EMBL" id="KAB7395635.1"/>
    </source>
</evidence>
<accession>A0A6I1C8U1</accession>
<dbReference type="EMBL" id="WDQK01000007">
    <property type="protein sequence ID" value="KAB7395635.1"/>
    <property type="molecule type" value="Genomic_DNA"/>
</dbReference>
<evidence type="ECO:0000313" key="7">
    <source>
        <dbReference type="Proteomes" id="UP000460881"/>
    </source>
</evidence>
<dbReference type="EMBL" id="WDUB01000007">
    <property type="protein sequence ID" value="KAB7203334.1"/>
    <property type="molecule type" value="Genomic_DNA"/>
</dbReference>
<dbReference type="Proteomes" id="UP000478746">
    <property type="component" value="Unassembled WGS sequence"/>
</dbReference>
<dbReference type="EMBL" id="WDRC01000005">
    <property type="protein sequence ID" value="KAB7360138.1"/>
    <property type="molecule type" value="Genomic_DNA"/>
</dbReference>
<dbReference type="Proteomes" id="UP000468842">
    <property type="component" value="Unassembled WGS sequence"/>
</dbReference>
<dbReference type="EMBL" id="WDRM01000005">
    <property type="protein sequence ID" value="KAB7339153.1"/>
    <property type="molecule type" value="Genomic_DNA"/>
</dbReference>
<comment type="caution">
    <text evidence="2">The sequence shown here is derived from an EMBL/GenBank/DDBJ whole genome shotgun (WGS) entry which is preliminary data.</text>
</comment>
<evidence type="ECO:0000313" key="4">
    <source>
        <dbReference type="EMBL" id="KAB7360138.1"/>
    </source>
</evidence>